<proteinExistence type="predicted"/>
<dbReference type="EMBL" id="CP046452">
    <property type="protein sequence ID" value="QGU03226.1"/>
    <property type="molecule type" value="Genomic_DNA"/>
</dbReference>
<dbReference type="RefSeq" id="WP_156193537.1">
    <property type="nucleotide sequence ID" value="NZ_CP046452.1"/>
</dbReference>
<keyword evidence="2" id="KW-1185">Reference proteome</keyword>
<gene>
    <name evidence="1" type="ORF">CKALI_11940</name>
</gene>
<organism evidence="1 2">
    <name type="scientific">Corynebacterium kalinowskii</name>
    <dbReference type="NCBI Taxonomy" id="2675216"/>
    <lineage>
        <taxon>Bacteria</taxon>
        <taxon>Bacillati</taxon>
        <taxon>Actinomycetota</taxon>
        <taxon>Actinomycetes</taxon>
        <taxon>Mycobacteriales</taxon>
        <taxon>Corynebacteriaceae</taxon>
        <taxon>Corynebacterium</taxon>
    </lineage>
</organism>
<name>A0A6B8VWZ9_9CORY</name>
<dbReference type="AlphaFoldDB" id="A0A6B8VWZ9"/>
<evidence type="ECO:0008006" key="3">
    <source>
        <dbReference type="Google" id="ProtNLM"/>
    </source>
</evidence>
<accession>A0A6B8VWZ9</accession>
<evidence type="ECO:0000313" key="2">
    <source>
        <dbReference type="Proteomes" id="UP000427071"/>
    </source>
</evidence>
<dbReference type="Pfam" id="PF14014">
    <property type="entry name" value="DUF4230"/>
    <property type="match status" value="1"/>
</dbReference>
<dbReference type="Proteomes" id="UP000427071">
    <property type="component" value="Chromosome"/>
</dbReference>
<protein>
    <recommendedName>
        <fullName evidence="3">DUF4230 domain-containing protein</fullName>
    </recommendedName>
</protein>
<evidence type="ECO:0000313" key="1">
    <source>
        <dbReference type="EMBL" id="QGU03226.1"/>
    </source>
</evidence>
<dbReference type="KEGG" id="ckw:CKALI_11940"/>
<sequence>MHKFAKSIIAILLTLTLIVGAFAWFATDLISKPFQDVTLVEKGDTNIDITAGIGAHFEEIAELSVEEYQFTNVGKYDEQGIKVLKVGVPLTGKSFLATYDGVIKAGVDDMSTIQVEQQDDDRKIALSVPEPVITSAYIDPATITVYDQSMNPFNQFKIEDMSQFLAMETKNAEELAIKKGILDRAKTRTAELLTTQVKAVTNNTDKADYEVVINWR</sequence>
<reference evidence="2" key="1">
    <citation type="submission" date="2019-11" db="EMBL/GenBank/DDBJ databases">
        <title>Complete genome sequence of Corynebacterium kalinowskii 1959, a novel Corynebacterium species isolated from soil of a small paddock in Vilsendorf, Germany.</title>
        <authorList>
            <person name="Schaffert L."/>
            <person name="Ruwe M."/>
            <person name="Milse J."/>
            <person name="Hanuschka K."/>
            <person name="Ortseifen V."/>
            <person name="Droste J."/>
            <person name="Brandt D."/>
            <person name="Schlueter L."/>
            <person name="Kutter Y."/>
            <person name="Vinke S."/>
            <person name="Viehoefer P."/>
            <person name="Jacob L."/>
            <person name="Luebke N.-C."/>
            <person name="Schulte-Berndt E."/>
            <person name="Hain C."/>
            <person name="Linder M."/>
            <person name="Schmidt P."/>
            <person name="Wollenschlaeger L."/>
            <person name="Luttermann T."/>
            <person name="Thieme E."/>
            <person name="Hassa J."/>
            <person name="Haak M."/>
            <person name="Wittchen M."/>
            <person name="Mentz A."/>
            <person name="Persicke M."/>
            <person name="Busche T."/>
            <person name="Ruckert C."/>
        </authorList>
    </citation>
    <scope>NUCLEOTIDE SEQUENCE [LARGE SCALE GENOMIC DNA]</scope>
    <source>
        <strain evidence="2">1959</strain>
    </source>
</reference>
<dbReference type="InterPro" id="IPR025324">
    <property type="entry name" value="DUF4230"/>
</dbReference>